<evidence type="ECO:0000313" key="4">
    <source>
        <dbReference type="Proteomes" id="UP001499954"/>
    </source>
</evidence>
<dbReference type="PANTHER" id="PTHR23131">
    <property type="entry name" value="ENDORIBONUCLEASE LACTB2"/>
    <property type="match status" value="1"/>
</dbReference>
<name>A0ABN2R0W4_9MICO</name>
<dbReference type="InterPro" id="IPR036388">
    <property type="entry name" value="WH-like_DNA-bd_sf"/>
</dbReference>
<proteinExistence type="predicted"/>
<dbReference type="Proteomes" id="UP001499954">
    <property type="component" value="Unassembled WGS sequence"/>
</dbReference>
<keyword evidence="4" id="KW-1185">Reference proteome</keyword>
<gene>
    <name evidence="3" type="ORF">GCM10009717_29930</name>
</gene>
<dbReference type="InterPro" id="IPR001279">
    <property type="entry name" value="Metallo-B-lactamas"/>
</dbReference>
<dbReference type="InterPro" id="IPR050662">
    <property type="entry name" value="Sec-metab_biosynth-thioest"/>
</dbReference>
<dbReference type="Gene3D" id="3.60.15.10">
    <property type="entry name" value="Ribonuclease Z/Hydroxyacylglutathione hydrolase-like"/>
    <property type="match status" value="1"/>
</dbReference>
<feature type="region of interest" description="Disordered" evidence="1">
    <location>
        <begin position="1"/>
        <end position="23"/>
    </location>
</feature>
<dbReference type="SMART" id="SM00849">
    <property type="entry name" value="Lactamase_B"/>
    <property type="match status" value="1"/>
</dbReference>
<evidence type="ECO:0000256" key="1">
    <source>
        <dbReference type="SAM" id="MobiDB-lite"/>
    </source>
</evidence>
<dbReference type="PANTHER" id="PTHR23131:SF0">
    <property type="entry name" value="ENDORIBONUCLEASE LACTB2"/>
    <property type="match status" value="1"/>
</dbReference>
<feature type="domain" description="Metallo-beta-lactamase" evidence="2">
    <location>
        <begin position="49"/>
        <end position="213"/>
    </location>
</feature>
<organism evidence="3 4">
    <name type="scientific">Agromyces allii</name>
    <dbReference type="NCBI Taxonomy" id="393607"/>
    <lineage>
        <taxon>Bacteria</taxon>
        <taxon>Bacillati</taxon>
        <taxon>Actinomycetota</taxon>
        <taxon>Actinomycetes</taxon>
        <taxon>Micrococcales</taxon>
        <taxon>Microbacteriaceae</taxon>
        <taxon>Agromyces</taxon>
    </lineage>
</organism>
<protein>
    <submittedName>
        <fullName evidence="3">MBL fold metallo-hydrolase</fullName>
    </submittedName>
</protein>
<dbReference type="SUPFAM" id="SSF56281">
    <property type="entry name" value="Metallo-hydrolase/oxidoreductase"/>
    <property type="match status" value="1"/>
</dbReference>
<accession>A0ABN2R0W4</accession>
<comment type="caution">
    <text evidence="3">The sequence shown here is derived from an EMBL/GenBank/DDBJ whole genome shotgun (WGS) entry which is preliminary data.</text>
</comment>
<dbReference type="EMBL" id="BAAAMK010000008">
    <property type="protein sequence ID" value="GAA1961202.1"/>
    <property type="molecule type" value="Genomic_DNA"/>
</dbReference>
<reference evidence="3 4" key="1">
    <citation type="journal article" date="2019" name="Int. J. Syst. Evol. Microbiol.">
        <title>The Global Catalogue of Microorganisms (GCM) 10K type strain sequencing project: providing services to taxonomists for standard genome sequencing and annotation.</title>
        <authorList>
            <consortium name="The Broad Institute Genomics Platform"/>
            <consortium name="The Broad Institute Genome Sequencing Center for Infectious Disease"/>
            <person name="Wu L."/>
            <person name="Ma J."/>
        </authorList>
    </citation>
    <scope>NUCLEOTIDE SEQUENCE [LARGE SCALE GENOMIC DNA]</scope>
    <source>
        <strain evidence="3 4">JCM 13584</strain>
    </source>
</reference>
<dbReference type="Gene3D" id="1.10.10.10">
    <property type="entry name" value="Winged helix-like DNA-binding domain superfamily/Winged helix DNA-binding domain"/>
    <property type="match status" value="1"/>
</dbReference>
<sequence>MQAVPGRAYTSGMADPLPHHVRRGIRPTSVSRLATCLLAPNPGPMTLDGTNSYVLRAPGAAGAVVVDPGPLDEGHLEHLAALGPVELVLLTHHHADHRDGLARFAELVGAPARAIDPAFCIGGEPLVDGERIEAAGLAIEVLATPGHTADSACFVLADDAPHGSVLTGDTILGRGTTIIADPDGALGPYLDSLERLRAIGRSSSGHVAVLPGHGPVLRDLGEICDEYLAHRAERLAQVRAVLAALGADPADPATVGRVVDTVYAETDAAVRPAAEASVRAQLAYLREHG</sequence>
<dbReference type="InterPro" id="IPR036866">
    <property type="entry name" value="RibonucZ/Hydroxyglut_hydro"/>
</dbReference>
<evidence type="ECO:0000313" key="3">
    <source>
        <dbReference type="EMBL" id="GAA1961202.1"/>
    </source>
</evidence>
<dbReference type="Pfam" id="PF00753">
    <property type="entry name" value="Lactamase_B"/>
    <property type="match status" value="1"/>
</dbReference>
<dbReference type="CDD" id="cd16278">
    <property type="entry name" value="metallo-hydrolase-like_MBL-fold"/>
    <property type="match status" value="1"/>
</dbReference>
<evidence type="ECO:0000259" key="2">
    <source>
        <dbReference type="SMART" id="SM00849"/>
    </source>
</evidence>